<name>A0A4S4LFL6_9AGAM</name>
<dbReference type="OrthoDB" id="2117972at2759"/>
<keyword evidence="3" id="KW-1185">Reference proteome</keyword>
<comment type="caution">
    <text evidence="2">The sequence shown here is derived from an EMBL/GenBank/DDBJ whole genome shotgun (WGS) entry which is preliminary data.</text>
</comment>
<sequence length="236" mass="25557">MLPGSPTLHDSSTCGLPVLPLSVFIDDAALPTFTYDPGNIPVNTKTNLRSIVQAQIQFDSDHVLDVHNTRLYPFDTYLVSTSIRVTSSNSTTKDVPASLTGLPVLKVTSSFSITSRDTAIVVVVNREEAPARHLELSIRRPGDARAYAMTLFGINWILCHCCIGIGVLSFVQGKQMEKYTGSDVFVQQKTKGSKDVLKQLAGVLAVLLVIPQLRGAMPDAPGFDGESPRSIPSQLF</sequence>
<dbReference type="EMBL" id="SGPK01000035">
    <property type="protein sequence ID" value="THH10477.1"/>
    <property type="molecule type" value="Genomic_DNA"/>
</dbReference>
<gene>
    <name evidence="2" type="ORF">EW145_g1307</name>
</gene>
<keyword evidence="1" id="KW-0472">Membrane</keyword>
<evidence type="ECO:0000313" key="3">
    <source>
        <dbReference type="Proteomes" id="UP000308199"/>
    </source>
</evidence>
<keyword evidence="1" id="KW-1133">Transmembrane helix</keyword>
<evidence type="ECO:0000313" key="2">
    <source>
        <dbReference type="EMBL" id="THH10477.1"/>
    </source>
</evidence>
<dbReference type="Proteomes" id="UP000308199">
    <property type="component" value="Unassembled WGS sequence"/>
</dbReference>
<protein>
    <submittedName>
        <fullName evidence="2">Uncharacterized protein</fullName>
    </submittedName>
</protein>
<feature type="transmembrane region" description="Helical" evidence="1">
    <location>
        <begin position="146"/>
        <end position="171"/>
    </location>
</feature>
<reference evidence="2 3" key="1">
    <citation type="submission" date="2019-02" db="EMBL/GenBank/DDBJ databases">
        <title>Genome sequencing of the rare red list fungi Phellinidium pouzarii.</title>
        <authorList>
            <person name="Buettner E."/>
            <person name="Kellner H."/>
        </authorList>
    </citation>
    <scope>NUCLEOTIDE SEQUENCE [LARGE SCALE GENOMIC DNA]</scope>
    <source>
        <strain evidence="2 3">DSM 108285</strain>
    </source>
</reference>
<proteinExistence type="predicted"/>
<accession>A0A4S4LFL6</accession>
<organism evidence="2 3">
    <name type="scientific">Phellinidium pouzarii</name>
    <dbReference type="NCBI Taxonomy" id="167371"/>
    <lineage>
        <taxon>Eukaryota</taxon>
        <taxon>Fungi</taxon>
        <taxon>Dikarya</taxon>
        <taxon>Basidiomycota</taxon>
        <taxon>Agaricomycotina</taxon>
        <taxon>Agaricomycetes</taxon>
        <taxon>Hymenochaetales</taxon>
        <taxon>Hymenochaetaceae</taxon>
        <taxon>Phellinidium</taxon>
    </lineage>
</organism>
<dbReference type="AlphaFoldDB" id="A0A4S4LFL6"/>
<evidence type="ECO:0000256" key="1">
    <source>
        <dbReference type="SAM" id="Phobius"/>
    </source>
</evidence>
<keyword evidence="1" id="KW-0812">Transmembrane</keyword>